<keyword evidence="2" id="KW-0238">DNA-binding</keyword>
<dbReference type="SUPFAM" id="SSF46785">
    <property type="entry name" value="Winged helix' DNA-binding domain"/>
    <property type="match status" value="2"/>
</dbReference>
<evidence type="ECO:0000256" key="2">
    <source>
        <dbReference type="ARBA" id="ARBA00023125"/>
    </source>
</evidence>
<dbReference type="Gene3D" id="1.10.10.10">
    <property type="entry name" value="Winged helix-like DNA-binding domain superfamily/Winged helix DNA-binding domain"/>
    <property type="match status" value="2"/>
</dbReference>
<dbReference type="RefSeq" id="WP_237443628.1">
    <property type="nucleotide sequence ID" value="NZ_CAKLPX010000001.1"/>
</dbReference>
<dbReference type="PANTHER" id="PTHR42756:SF1">
    <property type="entry name" value="TRANSCRIPTIONAL REPRESSOR OF EMRAB OPERON"/>
    <property type="match status" value="1"/>
</dbReference>
<dbReference type="PROSITE" id="PS50995">
    <property type="entry name" value="HTH_MARR_2"/>
    <property type="match status" value="1"/>
</dbReference>
<evidence type="ECO:0000313" key="6">
    <source>
        <dbReference type="Proteomes" id="UP000838100"/>
    </source>
</evidence>
<dbReference type="Pfam" id="PF12802">
    <property type="entry name" value="MarR_2"/>
    <property type="match status" value="1"/>
</dbReference>
<evidence type="ECO:0000256" key="1">
    <source>
        <dbReference type="ARBA" id="ARBA00023015"/>
    </source>
</evidence>
<organism evidence="5 6">
    <name type="scientific">Sinobacterium norvegicum</name>
    <dbReference type="NCBI Taxonomy" id="1641715"/>
    <lineage>
        <taxon>Bacteria</taxon>
        <taxon>Pseudomonadati</taxon>
        <taxon>Pseudomonadota</taxon>
        <taxon>Gammaproteobacteria</taxon>
        <taxon>Cellvibrionales</taxon>
        <taxon>Spongiibacteraceae</taxon>
        <taxon>Sinobacterium</taxon>
    </lineage>
</organism>
<dbReference type="EMBL" id="CAKLPX010000001">
    <property type="protein sequence ID" value="CAH0990963.1"/>
    <property type="molecule type" value="Genomic_DNA"/>
</dbReference>
<keyword evidence="3" id="KW-0804">Transcription</keyword>
<dbReference type="SMART" id="SM00347">
    <property type="entry name" value="HTH_MARR"/>
    <property type="match status" value="1"/>
</dbReference>
<comment type="caution">
    <text evidence="5">The sequence shown here is derived from an EMBL/GenBank/DDBJ whole genome shotgun (WGS) entry which is preliminary data.</text>
</comment>
<dbReference type="PANTHER" id="PTHR42756">
    <property type="entry name" value="TRANSCRIPTIONAL REGULATOR, MARR"/>
    <property type="match status" value="1"/>
</dbReference>
<dbReference type="InterPro" id="IPR036390">
    <property type="entry name" value="WH_DNA-bd_sf"/>
</dbReference>
<keyword evidence="1" id="KW-0805">Transcription regulation</keyword>
<dbReference type="PRINTS" id="PR00598">
    <property type="entry name" value="HTHMARR"/>
</dbReference>
<gene>
    <name evidence="5" type="ORF">SIN8267_01064</name>
</gene>
<reference evidence="5" key="1">
    <citation type="submission" date="2021-12" db="EMBL/GenBank/DDBJ databases">
        <authorList>
            <person name="Rodrigo-Torres L."/>
            <person name="Arahal R. D."/>
            <person name="Lucena T."/>
        </authorList>
    </citation>
    <scope>NUCLEOTIDE SEQUENCE</scope>
    <source>
        <strain evidence="5">CECT 8267</strain>
    </source>
</reference>
<evidence type="ECO:0000259" key="4">
    <source>
        <dbReference type="PROSITE" id="PS50995"/>
    </source>
</evidence>
<protein>
    <recommendedName>
        <fullName evidence="4">HTH marR-type domain-containing protein</fullName>
    </recommendedName>
</protein>
<keyword evidence="6" id="KW-1185">Reference proteome</keyword>
<dbReference type="InterPro" id="IPR000835">
    <property type="entry name" value="HTH_MarR-typ"/>
</dbReference>
<name>A0ABN8EEY8_9GAMM</name>
<dbReference type="Proteomes" id="UP000838100">
    <property type="component" value="Unassembled WGS sequence"/>
</dbReference>
<accession>A0ABN8EEY8</accession>
<feature type="domain" description="HTH marR-type" evidence="4">
    <location>
        <begin position="16"/>
        <end position="151"/>
    </location>
</feature>
<sequence>MIIDQDNLLQLQQRYQHNFMRPLLALSHYFRAELMHYLQNECGHTALKITWEPLLNIPGSKGIQIGQLAKLMAVSKQNCDQQLKAVEQAGYLHRISDPSDGRAKLVALTERGQQLLQQGKARLDDLQHQFDQQLSQHELSQLQSVLSTLTKPRPVTTPPICIASLIELAALFQRRLMALTIASGHPGLQMSYEQVLNHIGMQGATIAQLAQINNASKQAITRIINALEDDDYVKRITQPSMAKRIVFTHRGLTLIDSACDAIASLKEQAGREIGDQRFKHFEHLLWQLHSHFVTTPSSPTVAAGTINIDDYNADDKPQPSPETLLLALATALDPTLTETDAAGNIRLTKDSLQRLEKSQINSNQKPLEHYWGQRRGRALCKQLAGRPTKS</sequence>
<dbReference type="InterPro" id="IPR036388">
    <property type="entry name" value="WH-like_DNA-bd_sf"/>
</dbReference>
<evidence type="ECO:0000313" key="5">
    <source>
        <dbReference type="EMBL" id="CAH0990963.1"/>
    </source>
</evidence>
<proteinExistence type="predicted"/>
<evidence type="ECO:0000256" key="3">
    <source>
        <dbReference type="ARBA" id="ARBA00023163"/>
    </source>
</evidence>